<protein>
    <recommendedName>
        <fullName evidence="4">LisH domain-containing protein</fullName>
    </recommendedName>
</protein>
<feature type="compositionally biased region" description="Basic and acidic residues" evidence="1">
    <location>
        <begin position="1157"/>
        <end position="1173"/>
    </location>
</feature>
<evidence type="ECO:0000256" key="1">
    <source>
        <dbReference type="SAM" id="MobiDB-lite"/>
    </source>
</evidence>
<evidence type="ECO:0000313" key="3">
    <source>
        <dbReference type="Proteomes" id="UP001566132"/>
    </source>
</evidence>
<proteinExistence type="predicted"/>
<dbReference type="Proteomes" id="UP001566132">
    <property type="component" value="Unassembled WGS sequence"/>
</dbReference>
<reference evidence="2 3" key="1">
    <citation type="submission" date="2024-05" db="EMBL/GenBank/DDBJ databases">
        <title>Genetic variation in Jamaican populations of the coffee berry borer (Hypothenemus hampei).</title>
        <authorList>
            <person name="Errbii M."/>
            <person name="Myrie A."/>
        </authorList>
    </citation>
    <scope>NUCLEOTIDE SEQUENCE [LARGE SCALE GENOMIC DNA]</scope>
    <source>
        <strain evidence="2">JA-Hopewell-2020-01-JO</strain>
        <tissue evidence="2">Whole body</tissue>
    </source>
</reference>
<gene>
    <name evidence="2" type="ORF">ABEB36_013457</name>
</gene>
<keyword evidence="3" id="KW-1185">Reference proteome</keyword>
<accession>A0ABD1E8B5</accession>
<evidence type="ECO:0000313" key="2">
    <source>
        <dbReference type="EMBL" id="KAL1490830.1"/>
    </source>
</evidence>
<evidence type="ECO:0008006" key="4">
    <source>
        <dbReference type="Google" id="ProtNLM"/>
    </source>
</evidence>
<feature type="region of interest" description="Disordered" evidence="1">
    <location>
        <begin position="1154"/>
        <end position="1225"/>
    </location>
</feature>
<comment type="caution">
    <text evidence="2">The sequence shown here is derived from an EMBL/GenBank/DDBJ whole genome shotgun (WGS) entry which is preliminary data.</text>
</comment>
<organism evidence="2 3">
    <name type="scientific">Hypothenemus hampei</name>
    <name type="common">Coffee berry borer</name>
    <dbReference type="NCBI Taxonomy" id="57062"/>
    <lineage>
        <taxon>Eukaryota</taxon>
        <taxon>Metazoa</taxon>
        <taxon>Ecdysozoa</taxon>
        <taxon>Arthropoda</taxon>
        <taxon>Hexapoda</taxon>
        <taxon>Insecta</taxon>
        <taxon>Pterygota</taxon>
        <taxon>Neoptera</taxon>
        <taxon>Endopterygota</taxon>
        <taxon>Coleoptera</taxon>
        <taxon>Polyphaga</taxon>
        <taxon>Cucujiformia</taxon>
        <taxon>Curculionidae</taxon>
        <taxon>Scolytinae</taxon>
        <taxon>Hypothenemus</taxon>
    </lineage>
</organism>
<feature type="region of interest" description="Disordered" evidence="1">
    <location>
        <begin position="472"/>
        <end position="526"/>
    </location>
</feature>
<sequence length="1225" mass="137737">MEYEKHIKRLVLGYLKIECKSAYKIFLKTHFQKQQKHVATRVAGQNLEDILKIYSRIQDIVQGYLEDTNYYIENGAQASSPTYLVEQLLYLLDRDRSSTPATTIRNISPEDSCNLENHNEREQQLSDIETTPEHSLPGNIFGGVDDHHAKTPFRRQCNFFKTPCFEKLPSSEHKNISSVMSRSMLEKKAFLHKVAHNINTALKTPEVNSSNISDADHNGLGLDLEELIVKKALSRTECDPMFEDLLEDIIGPVGETISKVIMPEVAPSPSSSSAAERDSIIEIGNIKDPNGITKISKELTVATSTQQAKELEEIRSVTTGQNQELLNQPATNTQQQFYIVNQPIVIPQPMPVLQPVQVIQPVQSNKMDSSQNIHNNCLSEQDIMSMPTIILNETNEVTYSNAETPSEVRNIKEYFNIYGLNEKSPVIRPATSKKHINKPIKPTPTIKVEVFHRDVHLDNFVALENNSNKIEENDNETKYSKQISPNISSVEKSKPKSLSRNATPAAINVGGPIRKPTPLSSSHIRNLTFPSPIRKASNEKTDGGQAVASPTVVSKQKATKDLFNKKTCDQEKNTVKQEKTQKLDSWDANLRKLVVSVENEKPEIKPCKKRNRKLTKETDPDGQQLEAALKTPKKKIDKAEKKATKMAEKIKQKSQKTESKTILSPSKCNTTNKRIMEVEHVVPNNSKITLNKLALNARKNIATLLETPLKDDSQTRRVELPTATANTPFTPMLKANLQGIAMGDDNFSIDTPNFPITPGLSLMDQSTSATNTYCMLNDHETNKATEAIVLCEEKKSSVRKTDEDDEIPPSPKVYGGKELLDVFNKGCTGKKNLELLDKKGIEWDENSDSENDMKNTTNKNTGARKNVTVSTRVTRSSGKLMAMLKSQMAIADDVEKVFEEDGIKAWPSTRDNSVTDSSDSEIVNGRKLVKKGMKKKPKQKKVKEALAVKNKKESKMIHHEKEPNLQPDLVTASPPVIAIIPSLKDEIEEKKNRVKLSLEKEENSKRKKTSNKRRIMPPKKLIKSQPVVTEKIEKKTSELEKVDSQDEFFKKSGTNLHRTNVQQMNNSTTCKEDTKKNLEESFWDECCSISNQPDEIVVVHDQENPSKKSLDDYDFSLLEKKIVLKLPLEDGSEHEIPLTVIPFQFIWDIEPLSTHESSTESRDSDKASKGDIKTKKRKHRSDSCNSNSSAKKMKAPPRYPSGFNKKHIEEVLTQLHGPSGTPRAN</sequence>
<feature type="compositionally biased region" description="Polar residues" evidence="1">
    <location>
        <begin position="480"/>
        <end position="502"/>
    </location>
</feature>
<dbReference type="AlphaFoldDB" id="A0ABD1E8B5"/>
<name>A0ABD1E8B5_HYPHA</name>
<dbReference type="EMBL" id="JBDJPC010000010">
    <property type="protein sequence ID" value="KAL1490830.1"/>
    <property type="molecule type" value="Genomic_DNA"/>
</dbReference>